<dbReference type="Gene3D" id="3.30.379.10">
    <property type="entry name" value="Chitobiase/beta-hexosaminidase domain 2-like"/>
    <property type="match status" value="1"/>
</dbReference>
<dbReference type="AlphaFoldDB" id="A0A508SQY1"/>
<feature type="signal peptide" evidence="9">
    <location>
        <begin position="1"/>
        <end position="20"/>
    </location>
</feature>
<dbReference type="VEuPathDB" id="FungiDB:SCHCODRAFT_02485588"/>
<dbReference type="PIRSF" id="PIRSF001093">
    <property type="entry name" value="B-hxosamndse_ab_euk"/>
    <property type="match status" value="1"/>
</dbReference>
<dbReference type="GO" id="GO:0005975">
    <property type="term" value="P:carbohydrate metabolic process"/>
    <property type="evidence" value="ECO:0007669"/>
    <property type="project" value="InterPro"/>
</dbReference>
<gene>
    <name evidence="12" type="primary">GH20</name>
</gene>
<reference evidence="12" key="1">
    <citation type="submission" date="2019-01" db="EMBL/GenBank/DDBJ databases">
        <authorList>
            <person name="Kumaresan V."/>
            <person name="Arockiaraj J."/>
        </authorList>
    </citation>
    <scope>NUCLEOTIDE SEQUENCE</scope>
</reference>
<dbReference type="SUPFAM" id="SSF51445">
    <property type="entry name" value="(Trans)glycosidases"/>
    <property type="match status" value="1"/>
</dbReference>
<organism evidence="12">
    <name type="scientific">Schizophyllum commune</name>
    <name type="common">Split gill fungus</name>
    <dbReference type="NCBI Taxonomy" id="5334"/>
    <lineage>
        <taxon>Eukaryota</taxon>
        <taxon>Fungi</taxon>
        <taxon>Dikarya</taxon>
        <taxon>Basidiomycota</taxon>
        <taxon>Agaricomycotina</taxon>
        <taxon>Agaricomycetes</taxon>
        <taxon>Agaricomycetidae</taxon>
        <taxon>Agaricales</taxon>
        <taxon>Schizophyllaceae</taxon>
        <taxon>Schizophyllum</taxon>
    </lineage>
</organism>
<evidence type="ECO:0000259" key="10">
    <source>
        <dbReference type="Pfam" id="PF00728"/>
    </source>
</evidence>
<keyword evidence="5" id="KW-0325">Glycoprotein</keyword>
<keyword evidence="4 7" id="KW-0378">Hydrolase</keyword>
<feature type="active site" description="Proton donor" evidence="8">
    <location>
        <position position="337"/>
    </location>
</feature>
<evidence type="ECO:0000256" key="4">
    <source>
        <dbReference type="ARBA" id="ARBA00022801"/>
    </source>
</evidence>
<evidence type="ECO:0000313" key="12">
    <source>
        <dbReference type="EMBL" id="VEU13563.1"/>
    </source>
</evidence>
<protein>
    <recommendedName>
        <fullName evidence="7">Beta-hexosaminidase</fullName>
        <ecNumber evidence="7">3.2.1.52</ecNumber>
    </recommendedName>
</protein>
<proteinExistence type="evidence at transcript level"/>
<evidence type="ECO:0000256" key="9">
    <source>
        <dbReference type="SAM" id="SignalP"/>
    </source>
</evidence>
<feature type="chain" id="PRO_5021318960" description="Beta-hexosaminidase" evidence="9">
    <location>
        <begin position="21"/>
        <end position="560"/>
    </location>
</feature>
<keyword evidence="6 7" id="KW-0326">Glycosidase</keyword>
<dbReference type="GO" id="GO:0016020">
    <property type="term" value="C:membrane"/>
    <property type="evidence" value="ECO:0007669"/>
    <property type="project" value="TreeGrafter"/>
</dbReference>
<dbReference type="InterPro" id="IPR017853">
    <property type="entry name" value="GH"/>
</dbReference>
<dbReference type="InterPro" id="IPR029018">
    <property type="entry name" value="Hex-like_dom2"/>
</dbReference>
<dbReference type="PANTHER" id="PTHR22600:SF26">
    <property type="entry name" value="BETA-N-ACETYLHEXOSAMINIDASE"/>
    <property type="match status" value="1"/>
</dbReference>
<dbReference type="InterPro" id="IPR025705">
    <property type="entry name" value="Beta_hexosaminidase_sua/sub"/>
</dbReference>
<dbReference type="GO" id="GO:0030203">
    <property type="term" value="P:glycosaminoglycan metabolic process"/>
    <property type="evidence" value="ECO:0007669"/>
    <property type="project" value="TreeGrafter"/>
</dbReference>
<dbReference type="InterPro" id="IPR015883">
    <property type="entry name" value="Glyco_hydro_20_cat"/>
</dbReference>
<sequence length="560" mass="61460">MRCVISASLALSLFTPFVLGGIWPLPRSLTNGTSFLQLAPDFKFNVGIEGAPDDLYIAINRTTQGIQSSLIERLTVGRGAQDQQAISAAPTLSSVSLVLEDSAAVHPIVEEAVKPLGNRSEGYSLHVPQDGSEAIISANSTLGLLRGLTSFEQLWYKLDNVTYTDLAPVTIENDAPAYPYRGFMLDTGRNYFPVDDIKRTLLAMSFVKMSMFHWHIVDSQSFPLVVDAFPKLAQTGAYSSKKVYTPQDVQDIASYAAQLGIDVLMEVDMPGHTDIISLSHPDWIACNQASPWLDFAAEPPAGQLRFSSKDVVDFASSLVKAVAGNLSSSYFSTGGDEINTKCHEADEQFQQELNATGATFDTALDSFIQEVHGSLAEVNKTPVVWEEMVLEQNVTLSNETLVIVWVSSENAAKVAEKNFKIVHGPSDYFYLDCGISEWIGNTPNSNSWCDPYKSWQHAYTFDPLANLTDAQAKLVMGGQHLLWTEQIGPESLDSTVWPRAATSAETFWTAKQPDGSALDVNTALPRLHELRYRLLEKGVGARAIQPEWCALRPFACNMEA</sequence>
<accession>A0A508SQY1</accession>
<evidence type="ECO:0000256" key="7">
    <source>
        <dbReference type="PIRNR" id="PIRNR001093"/>
    </source>
</evidence>
<dbReference type="InterPro" id="IPR029019">
    <property type="entry name" value="HEX_eukaryotic_N"/>
</dbReference>
<evidence type="ECO:0000256" key="5">
    <source>
        <dbReference type="ARBA" id="ARBA00023180"/>
    </source>
</evidence>
<dbReference type="GO" id="GO:0004563">
    <property type="term" value="F:beta-N-acetylhexosaminidase activity"/>
    <property type="evidence" value="ECO:0007669"/>
    <property type="project" value="UniProtKB-EC"/>
</dbReference>
<dbReference type="Gene3D" id="3.20.20.80">
    <property type="entry name" value="Glycosidases"/>
    <property type="match status" value="1"/>
</dbReference>
<dbReference type="EMBL" id="LR213601">
    <property type="protein sequence ID" value="VEU13563.1"/>
    <property type="molecule type" value="mRNA"/>
</dbReference>
<dbReference type="PANTHER" id="PTHR22600">
    <property type="entry name" value="BETA-HEXOSAMINIDASE"/>
    <property type="match status" value="1"/>
</dbReference>
<evidence type="ECO:0000256" key="1">
    <source>
        <dbReference type="ARBA" id="ARBA00001231"/>
    </source>
</evidence>
<keyword evidence="3 9" id="KW-0732">Signal</keyword>
<evidence type="ECO:0000256" key="2">
    <source>
        <dbReference type="ARBA" id="ARBA00006285"/>
    </source>
</evidence>
<evidence type="ECO:0000256" key="8">
    <source>
        <dbReference type="PIRSR" id="PIRSR001093-1"/>
    </source>
</evidence>
<comment type="similarity">
    <text evidence="2 7">Belongs to the glycosyl hydrolase 20 family.</text>
</comment>
<name>A0A508SQY1_SCHCO</name>
<dbReference type="VEuPathDB" id="FungiDB:SCHCODRAFT_02695556"/>
<dbReference type="FunFam" id="3.20.20.80:FF:000063">
    <property type="entry name" value="Beta-hexosaminidase"/>
    <property type="match status" value="1"/>
</dbReference>
<dbReference type="SUPFAM" id="SSF55545">
    <property type="entry name" value="beta-N-acetylhexosaminidase-like domain"/>
    <property type="match status" value="1"/>
</dbReference>
<feature type="domain" description="Beta-hexosaminidase eukaryotic type N-terminal" evidence="11">
    <location>
        <begin position="22"/>
        <end position="154"/>
    </location>
</feature>
<dbReference type="Pfam" id="PF00728">
    <property type="entry name" value="Glyco_hydro_20"/>
    <property type="match status" value="1"/>
</dbReference>
<dbReference type="EC" id="3.2.1.52" evidence="7"/>
<dbReference type="PRINTS" id="PR00738">
    <property type="entry name" value="GLHYDRLASE20"/>
</dbReference>
<evidence type="ECO:0000259" key="11">
    <source>
        <dbReference type="Pfam" id="PF14845"/>
    </source>
</evidence>
<dbReference type="Pfam" id="PF14845">
    <property type="entry name" value="Glycohydro_20b2"/>
    <property type="match status" value="1"/>
</dbReference>
<evidence type="ECO:0000256" key="6">
    <source>
        <dbReference type="ARBA" id="ARBA00023295"/>
    </source>
</evidence>
<feature type="domain" description="Glycoside hydrolase family 20 catalytic" evidence="10">
    <location>
        <begin position="178"/>
        <end position="510"/>
    </location>
</feature>
<comment type="catalytic activity">
    <reaction evidence="1 7">
        <text>Hydrolysis of terminal non-reducing N-acetyl-D-hexosamine residues in N-acetyl-beta-D-hexosaminides.</text>
        <dbReference type="EC" id="3.2.1.52"/>
    </reaction>
</comment>
<evidence type="ECO:0000256" key="3">
    <source>
        <dbReference type="ARBA" id="ARBA00022729"/>
    </source>
</evidence>